<name>A0ABQ7CJF9_BRACR</name>
<protein>
    <recommendedName>
        <fullName evidence="6">DELLA protein</fullName>
    </recommendedName>
</protein>
<reference evidence="4 5" key="1">
    <citation type="journal article" date="2020" name="BMC Genomics">
        <title>Intraspecific diversification of the crop wild relative Brassica cretica Lam. using demographic model selection.</title>
        <authorList>
            <person name="Kioukis A."/>
            <person name="Michalopoulou V.A."/>
            <person name="Briers L."/>
            <person name="Pirintsos S."/>
            <person name="Studholme D.J."/>
            <person name="Pavlidis P."/>
            <person name="Sarris P.F."/>
        </authorList>
    </citation>
    <scope>NUCLEOTIDE SEQUENCE [LARGE SCALE GENOMIC DNA]</scope>
    <source>
        <strain evidence="5">cv. PFS-1207/04</strain>
    </source>
</reference>
<evidence type="ECO:0000256" key="3">
    <source>
        <dbReference type="PROSITE-ProRule" id="PRU01191"/>
    </source>
</evidence>
<keyword evidence="1" id="KW-0805">Transcription regulation</keyword>
<keyword evidence="5" id="KW-1185">Reference proteome</keyword>
<dbReference type="Proteomes" id="UP000266723">
    <property type="component" value="Unassembled WGS sequence"/>
</dbReference>
<evidence type="ECO:0000256" key="2">
    <source>
        <dbReference type="ARBA" id="ARBA00023163"/>
    </source>
</evidence>
<dbReference type="EMBL" id="QGKV02000832">
    <property type="protein sequence ID" value="KAF3552339.1"/>
    <property type="molecule type" value="Genomic_DNA"/>
</dbReference>
<evidence type="ECO:0000313" key="4">
    <source>
        <dbReference type="EMBL" id="KAF3552339.1"/>
    </source>
</evidence>
<gene>
    <name evidence="4" type="ORF">DY000_02010313</name>
</gene>
<evidence type="ECO:0000313" key="5">
    <source>
        <dbReference type="Proteomes" id="UP000266723"/>
    </source>
</evidence>
<keyword evidence="2" id="KW-0804">Transcription</keyword>
<dbReference type="Pfam" id="PF03514">
    <property type="entry name" value="GRAS"/>
    <property type="match status" value="1"/>
</dbReference>
<dbReference type="InterPro" id="IPR005202">
    <property type="entry name" value="TF_GRAS"/>
</dbReference>
<accession>A0ABQ7CJF9</accession>
<comment type="caution">
    <text evidence="4">The sequence shown here is derived from an EMBL/GenBank/DDBJ whole genome shotgun (WGS) entry which is preliminary data.</text>
</comment>
<feature type="region of interest" description="SAW" evidence="3">
    <location>
        <begin position="68"/>
        <end position="142"/>
    </location>
</feature>
<evidence type="ECO:0008006" key="6">
    <source>
        <dbReference type="Google" id="ProtNLM"/>
    </source>
</evidence>
<comment type="similarity">
    <text evidence="3">Belongs to the GRAS family.</text>
</comment>
<organism evidence="4 5">
    <name type="scientific">Brassica cretica</name>
    <name type="common">Mustard</name>
    <dbReference type="NCBI Taxonomy" id="69181"/>
    <lineage>
        <taxon>Eukaryota</taxon>
        <taxon>Viridiplantae</taxon>
        <taxon>Streptophyta</taxon>
        <taxon>Embryophyta</taxon>
        <taxon>Tracheophyta</taxon>
        <taxon>Spermatophyta</taxon>
        <taxon>Magnoliopsida</taxon>
        <taxon>eudicotyledons</taxon>
        <taxon>Gunneridae</taxon>
        <taxon>Pentapetalae</taxon>
        <taxon>rosids</taxon>
        <taxon>malvids</taxon>
        <taxon>Brassicales</taxon>
        <taxon>Brassicaceae</taxon>
        <taxon>Brassiceae</taxon>
        <taxon>Brassica</taxon>
    </lineage>
</organism>
<dbReference type="PROSITE" id="PS50985">
    <property type="entry name" value="GRAS"/>
    <property type="match status" value="1"/>
</dbReference>
<proteinExistence type="inferred from homology"/>
<comment type="caution">
    <text evidence="3">Lacks conserved residue(s) required for the propagation of feature annotation.</text>
</comment>
<evidence type="ECO:0000256" key="1">
    <source>
        <dbReference type="ARBA" id="ARBA00023015"/>
    </source>
</evidence>
<sequence length="145" mass="16176">MVAMFQEDNGTSSVASSPLQVFSTMSLTRPTLLPSPSSSPFHSLKDLKPEERGLYLIHLLLTCANHVASGSLQNANAEKLEKWSQRIDLAGFGNVPLSYYAMLQARRLLQGYGFDGYRIKEESGCAVICWQDRPLYSVSAWRCKK</sequence>